<dbReference type="Gramene" id="evm.model.01.2414">
    <property type="protein sequence ID" value="cds.evm.model.01.2414"/>
    <property type="gene ID" value="evm.TU.01.2414"/>
</dbReference>
<evidence type="ECO:0000256" key="1">
    <source>
        <dbReference type="SAM" id="MobiDB-lite"/>
    </source>
</evidence>
<dbReference type="EMBL" id="UZAU01000073">
    <property type="status" value="NOT_ANNOTATED_CDS"/>
    <property type="molecule type" value="Genomic_DNA"/>
</dbReference>
<sequence length="87" mass="9842">MVITWFSSSPSPLLKKPSKTAVKYLVNKSKGKRPIIEDDDSDFAQPTKKSDHRPVKKKSMVNVAENISLPEVKNRKKQTDESPKVSF</sequence>
<organism evidence="2 3">
    <name type="scientific">Cannabis sativa</name>
    <name type="common">Hemp</name>
    <name type="synonym">Marijuana</name>
    <dbReference type="NCBI Taxonomy" id="3483"/>
    <lineage>
        <taxon>Eukaryota</taxon>
        <taxon>Viridiplantae</taxon>
        <taxon>Streptophyta</taxon>
        <taxon>Embryophyta</taxon>
        <taxon>Tracheophyta</taxon>
        <taxon>Spermatophyta</taxon>
        <taxon>Magnoliopsida</taxon>
        <taxon>eudicotyledons</taxon>
        <taxon>Gunneridae</taxon>
        <taxon>Pentapetalae</taxon>
        <taxon>rosids</taxon>
        <taxon>fabids</taxon>
        <taxon>Rosales</taxon>
        <taxon>Cannabaceae</taxon>
        <taxon>Cannabis</taxon>
    </lineage>
</organism>
<keyword evidence="3" id="KW-1185">Reference proteome</keyword>
<name>A0A803NL31_CANSA</name>
<dbReference type="Proteomes" id="UP000596661">
    <property type="component" value="Chromosome 1"/>
</dbReference>
<feature type="region of interest" description="Disordered" evidence="1">
    <location>
        <begin position="29"/>
        <end position="87"/>
    </location>
</feature>
<dbReference type="AlphaFoldDB" id="A0A803NL31"/>
<evidence type="ECO:0000313" key="3">
    <source>
        <dbReference type="Proteomes" id="UP000596661"/>
    </source>
</evidence>
<protein>
    <submittedName>
        <fullName evidence="2">Uncharacterized protein</fullName>
    </submittedName>
</protein>
<dbReference type="EnsemblPlants" id="evm.model.01.2414">
    <property type="protein sequence ID" value="cds.evm.model.01.2414"/>
    <property type="gene ID" value="evm.TU.01.2414"/>
</dbReference>
<accession>A0A803NL31</accession>
<reference evidence="2" key="2">
    <citation type="submission" date="2021-03" db="UniProtKB">
        <authorList>
            <consortium name="EnsemblPlants"/>
        </authorList>
    </citation>
    <scope>IDENTIFICATION</scope>
</reference>
<reference evidence="2" key="1">
    <citation type="submission" date="2018-11" db="EMBL/GenBank/DDBJ databases">
        <authorList>
            <person name="Grassa J C."/>
        </authorList>
    </citation>
    <scope>NUCLEOTIDE SEQUENCE [LARGE SCALE GENOMIC DNA]</scope>
</reference>
<feature type="compositionally biased region" description="Basic and acidic residues" evidence="1">
    <location>
        <begin position="77"/>
        <end position="87"/>
    </location>
</feature>
<evidence type="ECO:0000313" key="2">
    <source>
        <dbReference type="EnsemblPlants" id="cds.evm.model.01.2414"/>
    </source>
</evidence>
<proteinExistence type="predicted"/>